<keyword evidence="2" id="KW-1185">Reference proteome</keyword>
<protein>
    <recommendedName>
        <fullName evidence="3">YokE-like PH domain-containing protein</fullName>
    </recommendedName>
</protein>
<dbReference type="EMBL" id="MIPY01000076">
    <property type="protein sequence ID" value="OES23881.1"/>
    <property type="molecule type" value="Genomic_DNA"/>
</dbReference>
<evidence type="ECO:0000313" key="2">
    <source>
        <dbReference type="Proteomes" id="UP000095392"/>
    </source>
</evidence>
<proteinExistence type="predicted"/>
<organism evidence="1 2">
    <name type="scientific">Alteromonas macleodii</name>
    <name type="common">Pseudoalteromonas macleodii</name>
    <dbReference type="NCBI Taxonomy" id="28108"/>
    <lineage>
        <taxon>Bacteria</taxon>
        <taxon>Pseudomonadati</taxon>
        <taxon>Pseudomonadota</taxon>
        <taxon>Gammaproteobacteria</taxon>
        <taxon>Alteromonadales</taxon>
        <taxon>Alteromonadaceae</taxon>
        <taxon>Alteromonas/Salinimonas group</taxon>
        <taxon>Alteromonas</taxon>
    </lineage>
</organism>
<evidence type="ECO:0000313" key="1">
    <source>
        <dbReference type="EMBL" id="OES23881.1"/>
    </source>
</evidence>
<reference evidence="1 2" key="1">
    <citation type="submission" date="2016-09" db="EMBL/GenBank/DDBJ databases">
        <title>Draft Genome Sequence of four Alteromonas macleodii strains isolated from copper coupons and grown long-term at elevated copper levels.</title>
        <authorList>
            <person name="Cusick K."/>
            <person name="Dale J."/>
            <person name="Little B."/>
            <person name="Biffinger J."/>
        </authorList>
    </citation>
    <scope>NUCLEOTIDE SEQUENCE [LARGE SCALE GENOMIC DNA]</scope>
    <source>
        <strain evidence="1 2">KCP01</strain>
    </source>
</reference>
<dbReference type="Proteomes" id="UP000095392">
    <property type="component" value="Unassembled WGS sequence"/>
</dbReference>
<comment type="caution">
    <text evidence="1">The sequence shown here is derived from an EMBL/GenBank/DDBJ whole genome shotgun (WGS) entry which is preliminary data.</text>
</comment>
<accession>A0AB36FKJ8</accession>
<dbReference type="AlphaFoldDB" id="A0AB36FKJ8"/>
<name>A0AB36FKJ8_ALTMA</name>
<dbReference type="RefSeq" id="WP_081334076.1">
    <property type="nucleotide sequence ID" value="NZ_JBLMJO010000002.1"/>
</dbReference>
<sequence length="215" mass="23835">MSNTFKINPNITKCPTCGLTLRFHKVESKELTACKCGFMEAAGSLHILDHINNVLSEYAALKNIHSVKGLFNETYLIAKGNAFSAYGFMSLLLKRSQAFIFGDRPASNLFKNIDIMDVIDTDKGILGERVSIRDTGLESSAQLHALSLQIILLTYVIDETLSVSSLNQNTRKSGVLYTEDIVGLSDLVNIDNLKDKQRQHKDIRDSVKQESGPVL</sequence>
<gene>
    <name evidence="1" type="ORF">BFV95_4966</name>
</gene>
<evidence type="ECO:0008006" key="3">
    <source>
        <dbReference type="Google" id="ProtNLM"/>
    </source>
</evidence>